<evidence type="ECO:0000256" key="2">
    <source>
        <dbReference type="ARBA" id="ARBA00009436"/>
    </source>
</evidence>
<keyword evidence="3 7" id="KW-0812">Transmembrane</keyword>
<evidence type="ECO:0000256" key="7">
    <source>
        <dbReference type="SAM" id="Phobius"/>
    </source>
</evidence>
<sequence length="127" mass="15174">MSIAERPLTFDDWLVEQASEFKFFHIDQAAYQYNITVLRYTRVYSSLVAGLFAGAVPLRPRNAIITYFLVNIAFTFLVKHFSEKKHKLEFCFMYKYDLYTIAPFFGFMTFMFAWFMSYNFAFYELKG</sequence>
<comment type="subcellular location">
    <subcellularLocation>
        <location evidence="1">Endoplasmic reticulum membrane</location>
        <topology evidence="1">Multi-pass membrane protein</topology>
    </subcellularLocation>
</comment>
<dbReference type="GeneID" id="24423861"/>
<evidence type="ECO:0000256" key="1">
    <source>
        <dbReference type="ARBA" id="ARBA00004477"/>
    </source>
</evidence>
<evidence type="ECO:0000313" key="9">
    <source>
        <dbReference type="Proteomes" id="UP000002899"/>
    </source>
</evidence>
<dbReference type="EMBL" id="FO082872">
    <property type="protein sequence ID" value="CCF73237.1"/>
    <property type="molecule type" value="Genomic_DNA"/>
</dbReference>
<evidence type="ECO:0000256" key="5">
    <source>
        <dbReference type="ARBA" id="ARBA00022989"/>
    </source>
</evidence>
<reference evidence="8 9" key="1">
    <citation type="journal article" date="2012" name="Nucleic Acids Res.">
        <title>Sequencing of the smallest Apicomplexan genome from the human pathogen Babesia microti.</title>
        <authorList>
            <person name="Cornillot E."/>
            <person name="Hadj-Kaddour K."/>
            <person name="Dassouli A."/>
            <person name="Noel B."/>
            <person name="Ranwez V."/>
            <person name="Vacherie B."/>
            <person name="Augagneur Y."/>
            <person name="Bres V."/>
            <person name="Duclos A."/>
            <person name="Randazzo S."/>
            <person name="Carcy B."/>
            <person name="Debierre-Grockiego F."/>
            <person name="Delbecq S."/>
            <person name="Moubri-Menage K."/>
            <person name="Shams-Eldin H."/>
            <person name="Usmani-Brown S."/>
            <person name="Bringaud F."/>
            <person name="Wincker P."/>
            <person name="Vivares C.P."/>
            <person name="Schwarz R.T."/>
            <person name="Schetters T.P."/>
            <person name="Krause P.J."/>
            <person name="Gorenflot A."/>
            <person name="Berry V."/>
            <person name="Barbe V."/>
            <person name="Ben Mamoun C."/>
        </authorList>
    </citation>
    <scope>NUCLEOTIDE SEQUENCE [LARGE SCALE GENOMIC DNA]</scope>
    <source>
        <strain evidence="8 9">RI</strain>
    </source>
</reference>
<name>I7J5V2_BABMR</name>
<keyword evidence="5 7" id="KW-1133">Transmembrane helix</keyword>
<dbReference type="KEGG" id="bmic:BMR1_02g00355"/>
<evidence type="ECO:0000256" key="6">
    <source>
        <dbReference type="ARBA" id="ARBA00023136"/>
    </source>
</evidence>
<dbReference type="RefSeq" id="XP_012647846.1">
    <property type="nucleotide sequence ID" value="XM_012792392.1"/>
</dbReference>
<feature type="transmembrane region" description="Helical" evidence="7">
    <location>
        <begin position="40"/>
        <end position="58"/>
    </location>
</feature>
<proteinExistence type="inferred from homology"/>
<dbReference type="Proteomes" id="UP000002899">
    <property type="component" value="Chromosome II"/>
</dbReference>
<feature type="transmembrane region" description="Helical" evidence="7">
    <location>
        <begin position="101"/>
        <end position="121"/>
    </location>
</feature>
<keyword evidence="9" id="KW-1185">Reference proteome</keyword>
<dbReference type="VEuPathDB" id="PiroplasmaDB:BMR1_02g00355"/>
<feature type="transmembrane region" description="Helical" evidence="7">
    <location>
        <begin position="64"/>
        <end position="81"/>
    </location>
</feature>
<evidence type="ECO:0000256" key="4">
    <source>
        <dbReference type="ARBA" id="ARBA00022824"/>
    </source>
</evidence>
<protein>
    <submittedName>
        <fullName evidence="8">Uncharacterized protein</fullName>
    </submittedName>
</protein>
<comment type="similarity">
    <text evidence="2">Belongs to the EMC6 family.</text>
</comment>
<dbReference type="GO" id="GO:0005789">
    <property type="term" value="C:endoplasmic reticulum membrane"/>
    <property type="evidence" value="ECO:0007669"/>
    <property type="project" value="UniProtKB-SubCell"/>
</dbReference>
<keyword evidence="4" id="KW-0256">Endoplasmic reticulum</keyword>
<reference evidence="8 9" key="2">
    <citation type="journal article" date="2013" name="PLoS ONE">
        <title>Whole genome mapping and re-organization of the nuclear and mitochondrial genomes of Babesia microti isolates.</title>
        <authorList>
            <person name="Cornillot E."/>
            <person name="Dassouli A."/>
            <person name="Garg A."/>
            <person name="Pachikara N."/>
            <person name="Randazzo S."/>
            <person name="Depoix D."/>
            <person name="Carcy B."/>
            <person name="Delbecq S."/>
            <person name="Frutos R."/>
            <person name="Silva J.C."/>
            <person name="Sutton R."/>
            <person name="Krause P.J."/>
            <person name="Mamoun C.B."/>
        </authorList>
    </citation>
    <scope>NUCLEOTIDE SEQUENCE [LARGE SCALE GENOMIC DNA]</scope>
    <source>
        <strain evidence="8 9">RI</strain>
    </source>
</reference>
<keyword evidence="6 7" id="KW-0472">Membrane</keyword>
<reference evidence="8 9" key="3">
    <citation type="journal article" date="2016" name="Sci. Rep.">
        <title>Genome-wide diversity and gene expression profiling of Babesia microti isolates identify polymorphic genes that mediate host-pathogen interactions.</title>
        <authorList>
            <person name="Silva J.C."/>
            <person name="Cornillot E."/>
            <person name="McCracken C."/>
            <person name="Usmani-Brown S."/>
            <person name="Dwivedi A."/>
            <person name="Ifeonu O.O."/>
            <person name="Crabtree J."/>
            <person name="Gotia H.T."/>
            <person name="Virji A.Z."/>
            <person name="Reynes C."/>
            <person name="Colinge J."/>
            <person name="Kumar V."/>
            <person name="Lawres L."/>
            <person name="Pazzi J.E."/>
            <person name="Pablo J.V."/>
            <person name="Hung C."/>
            <person name="Brancato J."/>
            <person name="Kumari P."/>
            <person name="Orvis J."/>
            <person name="Tretina K."/>
            <person name="Chibucos M."/>
            <person name="Ott S."/>
            <person name="Sadzewicz L."/>
            <person name="Sengamalay N."/>
            <person name="Shetty A.C."/>
            <person name="Su Q."/>
            <person name="Tallon L."/>
            <person name="Fraser C.M."/>
            <person name="Frutos R."/>
            <person name="Molina D.M."/>
            <person name="Krause P.J."/>
            <person name="Ben Mamoun C."/>
        </authorList>
    </citation>
    <scope>NUCLEOTIDE SEQUENCE [LARGE SCALE GENOMIC DNA]</scope>
    <source>
        <strain evidence="8 9">RI</strain>
    </source>
</reference>
<dbReference type="AlphaFoldDB" id="I7J5V2"/>
<dbReference type="InterPro" id="IPR029008">
    <property type="entry name" value="EMC6-like"/>
</dbReference>
<organism evidence="8 9">
    <name type="scientific">Babesia microti (strain RI)</name>
    <dbReference type="NCBI Taxonomy" id="1133968"/>
    <lineage>
        <taxon>Eukaryota</taxon>
        <taxon>Sar</taxon>
        <taxon>Alveolata</taxon>
        <taxon>Apicomplexa</taxon>
        <taxon>Aconoidasida</taxon>
        <taxon>Piroplasmida</taxon>
        <taxon>Babesiidae</taxon>
        <taxon>Babesia</taxon>
    </lineage>
</organism>
<evidence type="ECO:0000313" key="8">
    <source>
        <dbReference type="EMBL" id="CCF73237.1"/>
    </source>
</evidence>
<gene>
    <name evidence="8" type="ORF">BMR1_02g00355</name>
</gene>
<evidence type="ECO:0000256" key="3">
    <source>
        <dbReference type="ARBA" id="ARBA00022692"/>
    </source>
</evidence>
<accession>I7J5V2</accession>
<dbReference type="Pfam" id="PF07019">
    <property type="entry name" value="EMC6"/>
    <property type="match status" value="1"/>
</dbReference>